<dbReference type="RefSeq" id="WP_190439136.1">
    <property type="nucleotide sequence ID" value="NZ_JAMPKM010000003.1"/>
</dbReference>
<organism evidence="1 2">
    <name type="scientific">Trichocoleus desertorum GB2-A4</name>
    <dbReference type="NCBI Taxonomy" id="2933944"/>
    <lineage>
        <taxon>Bacteria</taxon>
        <taxon>Bacillati</taxon>
        <taxon>Cyanobacteriota</taxon>
        <taxon>Cyanophyceae</taxon>
        <taxon>Leptolyngbyales</taxon>
        <taxon>Trichocoleusaceae</taxon>
        <taxon>Trichocoleus</taxon>
    </lineage>
</organism>
<gene>
    <name evidence="1" type="ORF">NC998_07285</name>
</gene>
<dbReference type="Proteomes" id="UP001464891">
    <property type="component" value="Unassembled WGS sequence"/>
</dbReference>
<sequence>MHTITRTPTTEMEVTSIRLERELKEHLKELSGNQGYQALIRDILWDFVQQKSGNSQPQIALSDIRASVDATAQQEERCALTGKVIRPQEAMLLGFTTKGEMVPLSIGSLSR</sequence>
<accession>A0ABV0J548</accession>
<evidence type="ECO:0000313" key="2">
    <source>
        <dbReference type="Proteomes" id="UP001464891"/>
    </source>
</evidence>
<evidence type="ECO:0000313" key="1">
    <source>
        <dbReference type="EMBL" id="MEP0816897.1"/>
    </source>
</evidence>
<proteinExistence type="predicted"/>
<dbReference type="EMBL" id="JAMPKM010000003">
    <property type="protein sequence ID" value="MEP0816897.1"/>
    <property type="molecule type" value="Genomic_DNA"/>
</dbReference>
<reference evidence="1 2" key="1">
    <citation type="submission" date="2022-04" db="EMBL/GenBank/DDBJ databases">
        <title>Positive selection, recombination, and allopatry shape intraspecific diversity of widespread and dominant cyanobacteria.</title>
        <authorList>
            <person name="Wei J."/>
            <person name="Shu W."/>
            <person name="Hu C."/>
        </authorList>
    </citation>
    <scope>NUCLEOTIDE SEQUENCE [LARGE SCALE GENOMIC DNA]</scope>
    <source>
        <strain evidence="1 2">GB2-A4</strain>
    </source>
</reference>
<protein>
    <submittedName>
        <fullName evidence="1">Uncharacterized protein</fullName>
    </submittedName>
</protein>
<name>A0ABV0J548_9CYAN</name>
<keyword evidence="2" id="KW-1185">Reference proteome</keyword>
<comment type="caution">
    <text evidence="1">The sequence shown here is derived from an EMBL/GenBank/DDBJ whole genome shotgun (WGS) entry which is preliminary data.</text>
</comment>